<comment type="subcellular location">
    <subcellularLocation>
        <location evidence="1">Cell membrane</location>
        <topology evidence="1">Multi-pass membrane protein</topology>
    </subcellularLocation>
</comment>
<evidence type="ECO:0000259" key="7">
    <source>
        <dbReference type="Pfam" id="PF02687"/>
    </source>
</evidence>
<dbReference type="Pfam" id="PF12704">
    <property type="entry name" value="MacB_PCD"/>
    <property type="match status" value="2"/>
</dbReference>
<evidence type="ECO:0000256" key="6">
    <source>
        <dbReference type="SAM" id="Phobius"/>
    </source>
</evidence>
<feature type="domain" description="ABC3 transporter permease C-terminal" evidence="7">
    <location>
        <begin position="393"/>
        <end position="506"/>
    </location>
</feature>
<evidence type="ECO:0000259" key="8">
    <source>
        <dbReference type="Pfam" id="PF12704"/>
    </source>
</evidence>
<evidence type="ECO:0000256" key="4">
    <source>
        <dbReference type="ARBA" id="ARBA00022989"/>
    </source>
</evidence>
<dbReference type="EMBL" id="JAUJEB010000002">
    <property type="protein sequence ID" value="MDN5213302.1"/>
    <property type="molecule type" value="Genomic_DNA"/>
</dbReference>
<dbReference type="Proteomes" id="UP001172083">
    <property type="component" value="Unassembled WGS sequence"/>
</dbReference>
<feature type="domain" description="MacB-like periplasmic core" evidence="8">
    <location>
        <begin position="541"/>
        <end position="717"/>
    </location>
</feature>
<keyword evidence="5 6" id="KW-0472">Membrane</keyword>
<dbReference type="InterPro" id="IPR047699">
    <property type="entry name" value="Permease_put_prefix"/>
</dbReference>
<feature type="transmembrane region" description="Helical" evidence="6">
    <location>
        <begin position="387"/>
        <end position="409"/>
    </location>
</feature>
<protein>
    <submittedName>
        <fullName evidence="9">Permease prefix domain 2-containing transporter</fullName>
    </submittedName>
</protein>
<dbReference type="InterPro" id="IPR050250">
    <property type="entry name" value="Macrolide_Exporter_MacB"/>
</dbReference>
<keyword evidence="4 6" id="KW-1133">Transmembrane helix</keyword>
<organism evidence="9 10">
    <name type="scientific">Agaribacillus aureus</name>
    <dbReference type="NCBI Taxonomy" id="3051825"/>
    <lineage>
        <taxon>Bacteria</taxon>
        <taxon>Pseudomonadati</taxon>
        <taxon>Bacteroidota</taxon>
        <taxon>Cytophagia</taxon>
        <taxon>Cytophagales</taxon>
        <taxon>Splendidivirgaceae</taxon>
        <taxon>Agaribacillus</taxon>
    </lineage>
</organism>
<evidence type="ECO:0000313" key="9">
    <source>
        <dbReference type="EMBL" id="MDN5213302.1"/>
    </source>
</evidence>
<sequence>MMEKRQHPPRWATKLLHRICAPHLLEEIYGDLLEEYTYQFHKNGPRKAYWDYVFTVLGFIQPFAVRKKLIDRRSPLINFTMLRNYFITALRNIARYKTYSTINLAGLTLGLACSMLIFQYVTMERGADQFHEKVDQIYRVAFKTEVNGQTAETFSHIFYGAGEAFAAEIPELENFTRIQADFFQEGPTVSHTEGENKQTFKDIRAIIVDTTFLSIFSFPLLSGDPNTALQQPQAILLTEGIAQRMFGPENPVGKIVDYALLGAPQSFVVTGLLKDIPQNSHIQFDVVIPNLNFLNNLSEQALKNMAWGRDEYTTFVSITPNSDLEKIEKIMTDIVDHHIGENLRRNNIKLSTVLQPMKSVYFDRETDLGVTGFGSVQLTTRTGNDQIVYFLTVIGIITLVIAFISYVNLSTIRSLDRAKEVGIRKVTGANRSNIQWQFFFEAALINFTALVLALLLLLLLMPTINAFSQLGFTPTFWLSKPFLILFGGVFLLGVVLSGAYPALVLSSFRPITVLRGNFSSPAGRSNLRRVLIVLQYTPVIALLVCTTVVFKQLNYMQKKDIGLEMSELVTIRSPRLLPEGMNNRSAEPALKKEILALSSVASVSFTGNQAGRGLNFPHHFEVDSAGQTGIQTVTGTGVDHDFADVYGLTIVAGAPFTEGMSRNTGGQQKVNKVLVNETAVKTWGFKRNEDAVGQIITNLDGGKFYILGVLEDFNWSSVHKETQPVMFWYTPTNRFMTIKLNTADLNNSLMEVKSIYDQLFPEDVFHYEMTDTVFKGQYDEDKKFAHIFGIFSGVSILIASLGLFGLSAFTTARRSKEVGIRKVLGASVNHIVRLLSREFLFLVFIAFVLACPIAWMVMRNWLENFAFRIDLTGAPFIASGLGALLIAIITVSWKTFNAATTNPVNVLKNE</sequence>
<evidence type="ECO:0000256" key="3">
    <source>
        <dbReference type="ARBA" id="ARBA00022692"/>
    </source>
</evidence>
<feature type="transmembrane region" description="Helical" evidence="6">
    <location>
        <begin position="784"/>
        <end position="806"/>
    </location>
</feature>
<keyword evidence="3 6" id="KW-0812">Transmembrane</keyword>
<proteinExistence type="predicted"/>
<gene>
    <name evidence="9" type="ORF">QQ020_14630</name>
</gene>
<dbReference type="InterPro" id="IPR003838">
    <property type="entry name" value="ABC3_permease_C"/>
</dbReference>
<name>A0ABT8L8H8_9BACT</name>
<comment type="caution">
    <text evidence="9">The sequence shown here is derived from an EMBL/GenBank/DDBJ whole genome shotgun (WGS) entry which is preliminary data.</text>
</comment>
<feature type="domain" description="MacB-like periplasmic core" evidence="8">
    <location>
        <begin position="100"/>
        <end position="333"/>
    </location>
</feature>
<reference evidence="9" key="1">
    <citation type="submission" date="2023-06" db="EMBL/GenBank/DDBJ databases">
        <title>Genomic of Agaribacillus aureum.</title>
        <authorList>
            <person name="Wang G."/>
        </authorList>
    </citation>
    <scope>NUCLEOTIDE SEQUENCE</scope>
    <source>
        <strain evidence="9">BMA12</strain>
    </source>
</reference>
<feature type="domain" description="ABC3 transporter permease C-terminal" evidence="7">
    <location>
        <begin position="790"/>
        <end position="903"/>
    </location>
</feature>
<dbReference type="NCBIfam" id="NF038404">
    <property type="entry name" value="perm_prefix_2"/>
    <property type="match status" value="1"/>
</dbReference>
<evidence type="ECO:0000256" key="2">
    <source>
        <dbReference type="ARBA" id="ARBA00022475"/>
    </source>
</evidence>
<evidence type="ECO:0000256" key="1">
    <source>
        <dbReference type="ARBA" id="ARBA00004651"/>
    </source>
</evidence>
<dbReference type="PANTHER" id="PTHR30572">
    <property type="entry name" value="MEMBRANE COMPONENT OF TRANSPORTER-RELATED"/>
    <property type="match status" value="1"/>
</dbReference>
<evidence type="ECO:0000313" key="10">
    <source>
        <dbReference type="Proteomes" id="UP001172083"/>
    </source>
</evidence>
<evidence type="ECO:0000256" key="5">
    <source>
        <dbReference type="ARBA" id="ARBA00023136"/>
    </source>
</evidence>
<dbReference type="InterPro" id="IPR025857">
    <property type="entry name" value="MacB_PCD"/>
</dbReference>
<feature type="transmembrane region" description="Helical" evidence="6">
    <location>
        <begin position="873"/>
        <end position="893"/>
    </location>
</feature>
<feature type="transmembrane region" description="Helical" evidence="6">
    <location>
        <begin position="438"/>
        <end position="462"/>
    </location>
</feature>
<feature type="transmembrane region" description="Helical" evidence="6">
    <location>
        <begin position="529"/>
        <end position="550"/>
    </location>
</feature>
<keyword evidence="2" id="KW-1003">Cell membrane</keyword>
<dbReference type="PANTHER" id="PTHR30572:SF18">
    <property type="entry name" value="ABC-TYPE MACROLIDE FAMILY EXPORT SYSTEM PERMEASE COMPONENT 2"/>
    <property type="match status" value="1"/>
</dbReference>
<feature type="transmembrane region" description="Helical" evidence="6">
    <location>
        <begin position="101"/>
        <end position="121"/>
    </location>
</feature>
<dbReference type="RefSeq" id="WP_346758641.1">
    <property type="nucleotide sequence ID" value="NZ_JAUJEB010000002.1"/>
</dbReference>
<dbReference type="Pfam" id="PF02687">
    <property type="entry name" value="FtsX"/>
    <property type="match status" value="2"/>
</dbReference>
<feature type="transmembrane region" description="Helical" evidence="6">
    <location>
        <begin position="839"/>
        <end position="858"/>
    </location>
</feature>
<feature type="transmembrane region" description="Helical" evidence="6">
    <location>
        <begin position="482"/>
        <end position="508"/>
    </location>
</feature>
<accession>A0ABT8L8H8</accession>
<keyword evidence="10" id="KW-1185">Reference proteome</keyword>